<dbReference type="InterPro" id="IPR003439">
    <property type="entry name" value="ABC_transporter-like_ATP-bd"/>
</dbReference>
<keyword evidence="6 11" id="KW-0067">ATP-binding</keyword>
<dbReference type="PROSITE" id="PS00211">
    <property type="entry name" value="ABC_TRANSPORTER_1"/>
    <property type="match status" value="1"/>
</dbReference>
<keyword evidence="5" id="KW-0547">Nucleotide-binding</keyword>
<dbReference type="PANTHER" id="PTHR42771">
    <property type="entry name" value="IRON(3+)-HYDROXAMATE IMPORT ATP-BINDING PROTEIN FHUC"/>
    <property type="match status" value="1"/>
</dbReference>
<keyword evidence="8" id="KW-0406">Ion transport</keyword>
<reference evidence="11 12" key="1">
    <citation type="submission" date="2020-07" db="EMBL/GenBank/DDBJ databases">
        <title>Sequencing the genomes of 1000 actinobacteria strains.</title>
        <authorList>
            <person name="Klenk H.-P."/>
        </authorList>
    </citation>
    <scope>NUCLEOTIDE SEQUENCE [LARGE SCALE GENOMIC DNA]</scope>
    <source>
        <strain evidence="11 12">DSM 26154</strain>
    </source>
</reference>
<dbReference type="SUPFAM" id="SSF52540">
    <property type="entry name" value="P-loop containing nucleoside triphosphate hydrolases"/>
    <property type="match status" value="1"/>
</dbReference>
<evidence type="ECO:0000313" key="11">
    <source>
        <dbReference type="EMBL" id="NYF99192.1"/>
    </source>
</evidence>
<dbReference type="FunFam" id="3.40.50.300:FF:000134">
    <property type="entry name" value="Iron-enterobactin ABC transporter ATP-binding protein"/>
    <property type="match status" value="1"/>
</dbReference>
<dbReference type="EMBL" id="JACCAE010000001">
    <property type="protein sequence ID" value="NYF99192.1"/>
    <property type="molecule type" value="Genomic_DNA"/>
</dbReference>
<proteinExistence type="predicted"/>
<dbReference type="InterPro" id="IPR003593">
    <property type="entry name" value="AAA+_ATPase"/>
</dbReference>
<keyword evidence="3" id="KW-1003">Cell membrane</keyword>
<evidence type="ECO:0000259" key="10">
    <source>
        <dbReference type="PROSITE" id="PS50893"/>
    </source>
</evidence>
<keyword evidence="4" id="KW-0410">Iron transport</keyword>
<dbReference type="AlphaFoldDB" id="A0A852VQG0"/>
<sequence>MTTSMTSALPQRPLVQAQGLHVGYGDRAVLNGLDLHLPDGAITAIVGPNGCGKSTLLRSVGRVLRPSSGAVLLDGRPVHDLPTREVARSLGLLPQTNVVPEQLTVRDLVSRGRFPHRGAFGRWSPQDEEAVLEAMTATGTTELADRAVDQLSGGQRQRVWVALVLAQQTPVLLLDEPTTYLDLAHRLEILHLLRELNVERAITVVMVLHDLNEACRYADHVIAMREGGVVAEGSPVDVVTPDLVRQVFGVECLTVPDPVAGTPMVVPT</sequence>
<evidence type="ECO:0000256" key="5">
    <source>
        <dbReference type="ARBA" id="ARBA00022741"/>
    </source>
</evidence>
<keyword evidence="7" id="KW-0408">Iron</keyword>
<evidence type="ECO:0000256" key="6">
    <source>
        <dbReference type="ARBA" id="ARBA00022840"/>
    </source>
</evidence>
<evidence type="ECO:0000256" key="8">
    <source>
        <dbReference type="ARBA" id="ARBA00023065"/>
    </source>
</evidence>
<dbReference type="CDD" id="cd03214">
    <property type="entry name" value="ABC_Iron-Siderophores_B12_Hemin"/>
    <property type="match status" value="1"/>
</dbReference>
<gene>
    <name evidence="11" type="ORF">BJY20_002584</name>
</gene>
<dbReference type="GO" id="GO:0006826">
    <property type="term" value="P:iron ion transport"/>
    <property type="evidence" value="ECO:0007669"/>
    <property type="project" value="UniProtKB-KW"/>
</dbReference>
<protein>
    <submittedName>
        <fullName evidence="11">Iron complex transport system ATP-binding protein</fullName>
    </submittedName>
</protein>
<dbReference type="PROSITE" id="PS50893">
    <property type="entry name" value="ABC_TRANSPORTER_2"/>
    <property type="match status" value="1"/>
</dbReference>
<dbReference type="PANTHER" id="PTHR42771:SF12">
    <property type="entry name" value="FE(3+) DICITRATE TRANSPORT ATP-BINDING PROTEIN FECE-RELATED"/>
    <property type="match status" value="1"/>
</dbReference>
<feature type="domain" description="ABC transporter" evidence="10">
    <location>
        <begin position="15"/>
        <end position="251"/>
    </location>
</feature>
<evidence type="ECO:0000256" key="9">
    <source>
        <dbReference type="ARBA" id="ARBA00023136"/>
    </source>
</evidence>
<comment type="subcellular location">
    <subcellularLocation>
        <location evidence="1">Cell membrane</location>
        <topology evidence="1">Peripheral membrane protein</topology>
    </subcellularLocation>
</comment>
<dbReference type="GO" id="GO:0005524">
    <property type="term" value="F:ATP binding"/>
    <property type="evidence" value="ECO:0007669"/>
    <property type="project" value="UniProtKB-KW"/>
</dbReference>
<dbReference type="Pfam" id="PF00005">
    <property type="entry name" value="ABC_tran"/>
    <property type="match status" value="1"/>
</dbReference>
<comment type="caution">
    <text evidence="11">The sequence shown here is derived from an EMBL/GenBank/DDBJ whole genome shotgun (WGS) entry which is preliminary data.</text>
</comment>
<organism evidence="11 12">
    <name type="scientific">Janibacter cremeus</name>
    <dbReference type="NCBI Taxonomy" id="1285192"/>
    <lineage>
        <taxon>Bacteria</taxon>
        <taxon>Bacillati</taxon>
        <taxon>Actinomycetota</taxon>
        <taxon>Actinomycetes</taxon>
        <taxon>Micrococcales</taxon>
        <taxon>Intrasporangiaceae</taxon>
        <taxon>Janibacter</taxon>
    </lineage>
</organism>
<evidence type="ECO:0000256" key="7">
    <source>
        <dbReference type="ARBA" id="ARBA00023004"/>
    </source>
</evidence>
<dbReference type="InterPro" id="IPR051535">
    <property type="entry name" value="Siderophore_ABC-ATPase"/>
</dbReference>
<dbReference type="InterPro" id="IPR017871">
    <property type="entry name" value="ABC_transporter-like_CS"/>
</dbReference>
<evidence type="ECO:0000256" key="3">
    <source>
        <dbReference type="ARBA" id="ARBA00022475"/>
    </source>
</evidence>
<keyword evidence="9" id="KW-0472">Membrane</keyword>
<name>A0A852VQG0_9MICO</name>
<evidence type="ECO:0000313" key="12">
    <source>
        <dbReference type="Proteomes" id="UP000554054"/>
    </source>
</evidence>
<accession>A0A852VQG0</accession>
<dbReference type="GO" id="GO:0016887">
    <property type="term" value="F:ATP hydrolysis activity"/>
    <property type="evidence" value="ECO:0007669"/>
    <property type="project" value="InterPro"/>
</dbReference>
<dbReference type="GO" id="GO:0005886">
    <property type="term" value="C:plasma membrane"/>
    <property type="evidence" value="ECO:0007669"/>
    <property type="project" value="UniProtKB-SubCell"/>
</dbReference>
<evidence type="ECO:0000256" key="1">
    <source>
        <dbReference type="ARBA" id="ARBA00004202"/>
    </source>
</evidence>
<evidence type="ECO:0000256" key="4">
    <source>
        <dbReference type="ARBA" id="ARBA00022496"/>
    </source>
</evidence>
<keyword evidence="12" id="KW-1185">Reference proteome</keyword>
<dbReference type="InterPro" id="IPR027417">
    <property type="entry name" value="P-loop_NTPase"/>
</dbReference>
<evidence type="ECO:0000256" key="2">
    <source>
        <dbReference type="ARBA" id="ARBA00022448"/>
    </source>
</evidence>
<dbReference type="Proteomes" id="UP000554054">
    <property type="component" value="Unassembled WGS sequence"/>
</dbReference>
<dbReference type="SMART" id="SM00382">
    <property type="entry name" value="AAA"/>
    <property type="match status" value="1"/>
</dbReference>
<keyword evidence="2" id="KW-0813">Transport</keyword>
<dbReference type="Gene3D" id="3.40.50.300">
    <property type="entry name" value="P-loop containing nucleotide triphosphate hydrolases"/>
    <property type="match status" value="1"/>
</dbReference>